<dbReference type="EMBL" id="CAXDID020000116">
    <property type="protein sequence ID" value="CAL6030531.1"/>
    <property type="molecule type" value="Genomic_DNA"/>
</dbReference>
<proteinExistence type="predicted"/>
<dbReference type="EMBL" id="CATOUU010000471">
    <property type="protein sequence ID" value="CAI9931045.1"/>
    <property type="molecule type" value="Genomic_DNA"/>
</dbReference>
<evidence type="ECO:0000313" key="5">
    <source>
        <dbReference type="Proteomes" id="UP001642409"/>
    </source>
</evidence>
<feature type="transmembrane region" description="Helical" evidence="2">
    <location>
        <begin position="435"/>
        <end position="455"/>
    </location>
</feature>
<keyword evidence="2" id="KW-0472">Membrane</keyword>
<evidence type="ECO:0000256" key="1">
    <source>
        <dbReference type="SAM" id="MobiDB-lite"/>
    </source>
</evidence>
<feature type="transmembrane region" description="Helical" evidence="2">
    <location>
        <begin position="1061"/>
        <end position="1079"/>
    </location>
</feature>
<reference evidence="3" key="1">
    <citation type="submission" date="2023-06" db="EMBL/GenBank/DDBJ databases">
        <authorList>
            <person name="Kurt Z."/>
        </authorList>
    </citation>
    <scope>NUCLEOTIDE SEQUENCE</scope>
</reference>
<organism evidence="3">
    <name type="scientific">Hexamita inflata</name>
    <dbReference type="NCBI Taxonomy" id="28002"/>
    <lineage>
        <taxon>Eukaryota</taxon>
        <taxon>Metamonada</taxon>
        <taxon>Diplomonadida</taxon>
        <taxon>Hexamitidae</taxon>
        <taxon>Hexamitinae</taxon>
        <taxon>Hexamita</taxon>
    </lineage>
</organism>
<feature type="transmembrane region" description="Helical" evidence="2">
    <location>
        <begin position="802"/>
        <end position="822"/>
    </location>
</feature>
<sequence>MILLAYIYSQNVCIKYEGNSQSNPIIVIEKPQAIEFAYLAYKINYKNIDTGNFQLKYIYTSVPAEQSRIEVTVYGQILEICSSEADNIKLLSSVSQVTNLSNFNNLEILSDNIVFIDLNYRACYFGQLFINIASNSHGQLLDLYQGKPQDWSTFTFKEYTCEKRIFIDIKPETGVISVTQNDVIFPVYNPNLSLYNKDYGNYLYPEIRVQNQTHAWLIQAPCNPLKKGDQVMLSESILFGEHSEYIQTQNIVQILVGVPIEGQRPDGFENISILNKCVQFYANSPRDIEYPLGSGIIFNIRTEIQQQQEEGYYSYFYGPYICVDNFTYMPAMFYTWEDPALKHIFTNLTNINDSFEEMVINKTWPYLTNDVEADQQAIGYTRSILQAIQDMCLKAYFSDNFLINLSKCLIFIFCPLIGINIVMKIVIKEKSKGQALDYILSILAFVALVVILLFTDFSIKVQFSSVIGIGLLYIFVRGLCYYQIVESLNDDSEQNNNSSEPIIEASKQQIQQKRITFWIQYIVQALIKILDIIQTVTDIMQILQYLQIQFYSNRVSNLFYLIYPSEKMLYAAEYLAESTAYPIILLGFSLINQEIMKQEWFKQCIKPSADPLDNKTFLIKMIIQVFGYFQGFVYNVFFAFTDTKLNFDFIKNEQVKYNVQEIVKIYLSGTIYSISKFQLILEYYQQINKAIIKIFVHLVQMLTNLLLIISSSINSIKYIIQCNNQAVKIQMKIMIISILKLIYYTIMLVVDPIVTVFLPTSLMFQELTKLCPFLLQVFGICDHQDEFAKQTGILLTTNIDQFFQSILSSIEVYGICIFFGLLFSKNQTISIAPLDQWQAIFFGIVAFITPYICKNSFGGYIMKQLVNITHHEQISDNIVTNAQTEEIVEVDIEQLSVESLPIQQHDSLFEPKIDFNTKEIEQPQQLQATKIESPTNCYKILPFSLQYKTIELQNELTEAQCQYHKSLLNVRGDYKHEASYYEDFLNGLIFTGYGVIPGFGIILATVAKYMNNNGFASDGECITQKSRKEVKRHIWNVINDLCLLVFIILGIWSALCSDIKPFYLTIIGLFIFIFYYQLLDEQLEEAYQHNADYYLDSCKKKNKEQRENKMEKKTLAIGRSFEDNKK</sequence>
<feature type="transmembrane region" description="Helical" evidence="2">
    <location>
        <begin position="461"/>
        <end position="482"/>
    </location>
</feature>
<evidence type="ECO:0000256" key="2">
    <source>
        <dbReference type="SAM" id="Phobius"/>
    </source>
</evidence>
<feature type="transmembrane region" description="Helical" evidence="2">
    <location>
        <begin position="694"/>
        <end position="720"/>
    </location>
</feature>
<feature type="transmembrane region" description="Helical" evidence="2">
    <location>
        <begin position="834"/>
        <end position="852"/>
    </location>
</feature>
<feature type="transmembrane region" description="Helical" evidence="2">
    <location>
        <begin position="984"/>
        <end position="1007"/>
    </location>
</feature>
<evidence type="ECO:0000313" key="4">
    <source>
        <dbReference type="EMBL" id="CAL6030531.1"/>
    </source>
</evidence>
<protein>
    <recommendedName>
        <fullName evidence="6">Transmembrane protein</fullName>
    </recommendedName>
</protein>
<keyword evidence="5" id="KW-1185">Reference proteome</keyword>
<evidence type="ECO:0008006" key="6">
    <source>
        <dbReference type="Google" id="ProtNLM"/>
    </source>
</evidence>
<gene>
    <name evidence="3" type="ORF">HINF_LOCUS18690</name>
    <name evidence="4" type="ORF">HINF_LOCUS33408</name>
</gene>
<feature type="region of interest" description="Disordered" evidence="1">
    <location>
        <begin position="1105"/>
        <end position="1126"/>
    </location>
</feature>
<feature type="transmembrane region" description="Helical" evidence="2">
    <location>
        <begin position="741"/>
        <end position="764"/>
    </location>
</feature>
<evidence type="ECO:0000313" key="3">
    <source>
        <dbReference type="EMBL" id="CAI9931045.1"/>
    </source>
</evidence>
<keyword evidence="2" id="KW-1133">Transmembrane helix</keyword>
<feature type="transmembrane region" description="Helical" evidence="2">
    <location>
        <begin position="1034"/>
        <end position="1055"/>
    </location>
</feature>
<dbReference type="AlphaFoldDB" id="A0AA86TVY5"/>
<feature type="transmembrane region" description="Helical" evidence="2">
    <location>
        <begin position="401"/>
        <end position="423"/>
    </location>
</feature>
<comment type="caution">
    <text evidence="3">The sequence shown here is derived from an EMBL/GenBank/DDBJ whole genome shotgun (WGS) entry which is preliminary data.</text>
</comment>
<accession>A0AA86TVY5</accession>
<keyword evidence="2" id="KW-0812">Transmembrane</keyword>
<dbReference type="Proteomes" id="UP001642409">
    <property type="component" value="Unassembled WGS sequence"/>
</dbReference>
<feature type="transmembrane region" description="Helical" evidence="2">
    <location>
        <begin position="617"/>
        <end position="640"/>
    </location>
</feature>
<name>A0AA86TVY5_9EUKA</name>
<reference evidence="4 5" key="2">
    <citation type="submission" date="2024-07" db="EMBL/GenBank/DDBJ databases">
        <authorList>
            <person name="Akdeniz Z."/>
        </authorList>
    </citation>
    <scope>NUCLEOTIDE SEQUENCE [LARGE SCALE GENOMIC DNA]</scope>
</reference>